<dbReference type="AlphaFoldDB" id="A0A7I9W4U4"/>
<sequence length="47" mass="4666">MGYAAGSVACSDGFTLSFPVAGAVESGPAASLNAVAKLDNKVIYMVD</sequence>
<organism evidence="1 2">
    <name type="scientific">Mycolicibacterium agri</name>
    <name type="common">Mycobacterium agri</name>
    <dbReference type="NCBI Taxonomy" id="36811"/>
    <lineage>
        <taxon>Bacteria</taxon>
        <taxon>Bacillati</taxon>
        <taxon>Actinomycetota</taxon>
        <taxon>Actinomycetes</taxon>
        <taxon>Mycobacteriales</taxon>
        <taxon>Mycobacteriaceae</taxon>
        <taxon>Mycolicibacterium</taxon>
    </lineage>
</organism>
<evidence type="ECO:0000313" key="1">
    <source>
        <dbReference type="EMBL" id="GFG52673.1"/>
    </source>
</evidence>
<dbReference type="Proteomes" id="UP000465302">
    <property type="component" value="Unassembled WGS sequence"/>
</dbReference>
<reference evidence="1 2" key="1">
    <citation type="journal article" date="2019" name="Emerg. Microbes Infect.">
        <title>Comprehensive subspecies identification of 175 nontuberculous mycobacteria species based on 7547 genomic profiles.</title>
        <authorList>
            <person name="Matsumoto Y."/>
            <person name="Kinjo T."/>
            <person name="Motooka D."/>
            <person name="Nabeya D."/>
            <person name="Jung N."/>
            <person name="Uechi K."/>
            <person name="Horii T."/>
            <person name="Iida T."/>
            <person name="Fujita J."/>
            <person name="Nakamura S."/>
        </authorList>
    </citation>
    <scope>NUCLEOTIDE SEQUENCE [LARGE SCALE GENOMIC DNA]</scope>
    <source>
        <strain evidence="1 2">JCM 6377</strain>
    </source>
</reference>
<name>A0A7I9W4U4_MYCAG</name>
<dbReference type="EMBL" id="BLKS01000001">
    <property type="protein sequence ID" value="GFG52673.1"/>
    <property type="molecule type" value="Genomic_DNA"/>
</dbReference>
<comment type="caution">
    <text evidence="1">The sequence shown here is derived from an EMBL/GenBank/DDBJ whole genome shotgun (WGS) entry which is preliminary data.</text>
</comment>
<gene>
    <name evidence="1" type="ORF">MAGR_41140</name>
</gene>
<proteinExistence type="predicted"/>
<protein>
    <submittedName>
        <fullName evidence="1">Uncharacterized protein</fullName>
    </submittedName>
</protein>
<evidence type="ECO:0000313" key="2">
    <source>
        <dbReference type="Proteomes" id="UP000465302"/>
    </source>
</evidence>
<accession>A0A7I9W4U4</accession>